<protein>
    <submittedName>
        <fullName evidence="3">Oxidoreductase family protein-like protein</fullName>
    </submittedName>
</protein>
<dbReference type="STRING" id="1745343.A0A2J6PGQ8"/>
<dbReference type="Gene3D" id="3.30.360.10">
    <property type="entry name" value="Dihydrodipicolinate Reductase, domain 2"/>
    <property type="match status" value="1"/>
</dbReference>
<reference evidence="3 4" key="1">
    <citation type="submission" date="2016-05" db="EMBL/GenBank/DDBJ databases">
        <title>A degradative enzymes factory behind the ericoid mycorrhizal symbiosis.</title>
        <authorList>
            <consortium name="DOE Joint Genome Institute"/>
            <person name="Martino E."/>
            <person name="Morin E."/>
            <person name="Grelet G."/>
            <person name="Kuo A."/>
            <person name="Kohler A."/>
            <person name="Daghino S."/>
            <person name="Barry K."/>
            <person name="Choi C."/>
            <person name="Cichocki N."/>
            <person name="Clum A."/>
            <person name="Copeland A."/>
            <person name="Hainaut M."/>
            <person name="Haridas S."/>
            <person name="Labutti K."/>
            <person name="Lindquist E."/>
            <person name="Lipzen A."/>
            <person name="Khouja H.-R."/>
            <person name="Murat C."/>
            <person name="Ohm R."/>
            <person name="Olson A."/>
            <person name="Spatafora J."/>
            <person name="Veneault-Fourrey C."/>
            <person name="Henrissat B."/>
            <person name="Grigoriev I."/>
            <person name="Martin F."/>
            <person name="Perotto S."/>
        </authorList>
    </citation>
    <scope>NUCLEOTIDE SEQUENCE [LARGE SCALE GENOMIC DNA]</scope>
    <source>
        <strain evidence="3 4">UAMH 7357</strain>
    </source>
</reference>
<evidence type="ECO:0000259" key="1">
    <source>
        <dbReference type="Pfam" id="PF01408"/>
    </source>
</evidence>
<accession>A0A2J6PGQ8</accession>
<evidence type="ECO:0000313" key="4">
    <source>
        <dbReference type="Proteomes" id="UP000235672"/>
    </source>
</evidence>
<feature type="domain" description="Gfo/Idh/MocA-like oxidoreductase N-terminal" evidence="1">
    <location>
        <begin position="27"/>
        <end position="136"/>
    </location>
</feature>
<dbReference type="Pfam" id="PF22685">
    <property type="entry name" value="Gal80p_C-like"/>
    <property type="match status" value="1"/>
</dbReference>
<name>A0A2J6PGQ8_9HELO</name>
<dbReference type="Proteomes" id="UP000235672">
    <property type="component" value="Unassembled WGS sequence"/>
</dbReference>
<sequence length="320" mass="34920">MSAIRVGLIGLSGAPPDKCEETSWTPSAHLPYLTSSPDYEIVALLNSSVESAKAAIERYTLPISTKAYSKPEELAKDPGVDLLVCSVRVDKHFLAVRPSLLAGKAVFVEWPLDRNLHIAREMLSLSKTHGSKTIVGLQGSFSPVIRKMKEMVGSGKIGKVLGSTIMASLGNGDTTEMKNVRHFLERELGGNCWNLGKFSSFNSLMAIGNEKKDIIDPSQDNKILVKDAENTVPDQILLQGSVNSGAPISIHYCGGPTFPGTPNKQWWIQGSKGELRLSSSSWSLNVGREDTKVELFDKETGKVEEVMVERNQWDELPVPA</sequence>
<proteinExistence type="predicted"/>
<organism evidence="3 4">
    <name type="scientific">Hyaloscypha hepaticicola</name>
    <dbReference type="NCBI Taxonomy" id="2082293"/>
    <lineage>
        <taxon>Eukaryota</taxon>
        <taxon>Fungi</taxon>
        <taxon>Dikarya</taxon>
        <taxon>Ascomycota</taxon>
        <taxon>Pezizomycotina</taxon>
        <taxon>Leotiomycetes</taxon>
        <taxon>Helotiales</taxon>
        <taxon>Hyaloscyphaceae</taxon>
        <taxon>Hyaloscypha</taxon>
    </lineage>
</organism>
<dbReference type="Gene3D" id="3.40.50.720">
    <property type="entry name" value="NAD(P)-binding Rossmann-like Domain"/>
    <property type="match status" value="1"/>
</dbReference>
<dbReference type="PANTHER" id="PTHR43708:SF1">
    <property type="entry name" value="GALACTOSE_LACTOSE METABOLISM REGULATORY PROTEIN GAL80"/>
    <property type="match status" value="1"/>
</dbReference>
<dbReference type="SUPFAM" id="SSF51735">
    <property type="entry name" value="NAD(P)-binding Rossmann-fold domains"/>
    <property type="match status" value="1"/>
</dbReference>
<dbReference type="PANTHER" id="PTHR43708">
    <property type="entry name" value="CONSERVED EXPRESSED OXIDOREDUCTASE (EUROFUNG)"/>
    <property type="match status" value="1"/>
</dbReference>
<dbReference type="EMBL" id="KZ613534">
    <property type="protein sequence ID" value="PMD13232.1"/>
    <property type="molecule type" value="Genomic_DNA"/>
</dbReference>
<dbReference type="SUPFAM" id="SSF55347">
    <property type="entry name" value="Glyceraldehyde-3-phosphate dehydrogenase-like, C-terminal domain"/>
    <property type="match status" value="1"/>
</dbReference>
<feature type="domain" description="Gal80p-like C-terminal" evidence="2">
    <location>
        <begin position="143"/>
        <end position="278"/>
    </location>
</feature>
<evidence type="ECO:0000313" key="3">
    <source>
        <dbReference type="EMBL" id="PMD13232.1"/>
    </source>
</evidence>
<dbReference type="InterPro" id="IPR000683">
    <property type="entry name" value="Gfo/Idh/MocA-like_OxRdtase_N"/>
</dbReference>
<dbReference type="AlphaFoldDB" id="A0A2J6PGQ8"/>
<dbReference type="Pfam" id="PF01408">
    <property type="entry name" value="GFO_IDH_MocA"/>
    <property type="match status" value="1"/>
</dbReference>
<dbReference type="OrthoDB" id="64915at2759"/>
<dbReference type="GO" id="GO:0000166">
    <property type="term" value="F:nucleotide binding"/>
    <property type="evidence" value="ECO:0007669"/>
    <property type="project" value="InterPro"/>
</dbReference>
<dbReference type="InterPro" id="IPR036291">
    <property type="entry name" value="NAD(P)-bd_dom_sf"/>
</dbReference>
<keyword evidence="4" id="KW-1185">Reference proteome</keyword>
<dbReference type="InterPro" id="IPR051317">
    <property type="entry name" value="Gfo/Idh/MocA_oxidoreduct"/>
</dbReference>
<evidence type="ECO:0000259" key="2">
    <source>
        <dbReference type="Pfam" id="PF22685"/>
    </source>
</evidence>
<gene>
    <name evidence="3" type="ORF">NA56DRAFT_674925</name>
</gene>
<dbReference type="InterPro" id="IPR055080">
    <property type="entry name" value="Gal80p-like_C"/>
</dbReference>